<evidence type="ECO:0008006" key="3">
    <source>
        <dbReference type="Google" id="ProtNLM"/>
    </source>
</evidence>
<reference evidence="1 2" key="1">
    <citation type="submission" date="2020-08" db="EMBL/GenBank/DDBJ databases">
        <title>Croceimicrobium hydrocarbonivorans gen. nov., sp. nov., a novel marine bacterium isolated from a bacterial consortium that degrades polyethylene terephthalate.</title>
        <authorList>
            <person name="Liu R."/>
        </authorList>
    </citation>
    <scope>NUCLEOTIDE SEQUENCE [LARGE SCALE GENOMIC DNA]</scope>
    <source>
        <strain evidence="1 2">A20-9</strain>
    </source>
</reference>
<name>A0A7H0VHF7_9FLAO</name>
<protein>
    <recommendedName>
        <fullName evidence="3">Lipoprotein</fullName>
    </recommendedName>
</protein>
<dbReference type="PROSITE" id="PS51257">
    <property type="entry name" value="PROKAR_LIPOPROTEIN"/>
    <property type="match status" value="1"/>
</dbReference>
<evidence type="ECO:0000313" key="1">
    <source>
        <dbReference type="EMBL" id="QNR25155.1"/>
    </source>
</evidence>
<gene>
    <name evidence="1" type="ORF">H4K34_04770</name>
</gene>
<proteinExistence type="predicted"/>
<dbReference type="AlphaFoldDB" id="A0A7H0VHF7"/>
<dbReference type="EMBL" id="CP060139">
    <property type="protein sequence ID" value="QNR25155.1"/>
    <property type="molecule type" value="Genomic_DNA"/>
</dbReference>
<dbReference type="Proteomes" id="UP000516305">
    <property type="component" value="Chromosome"/>
</dbReference>
<organism evidence="1 2">
    <name type="scientific">Croceimicrobium hydrocarbonivorans</name>
    <dbReference type="NCBI Taxonomy" id="2761580"/>
    <lineage>
        <taxon>Bacteria</taxon>
        <taxon>Pseudomonadati</taxon>
        <taxon>Bacteroidota</taxon>
        <taxon>Flavobacteriia</taxon>
        <taxon>Flavobacteriales</taxon>
        <taxon>Owenweeksiaceae</taxon>
        <taxon>Croceimicrobium</taxon>
    </lineage>
</organism>
<evidence type="ECO:0000313" key="2">
    <source>
        <dbReference type="Proteomes" id="UP000516305"/>
    </source>
</evidence>
<accession>A0A7H0VHF7</accession>
<keyword evidence="2" id="KW-1185">Reference proteome</keyword>
<dbReference type="RefSeq" id="WP_210759681.1">
    <property type="nucleotide sequence ID" value="NZ_CP060139.1"/>
</dbReference>
<dbReference type="KEGG" id="chyd:H4K34_04770"/>
<sequence>MKSIHIALLVFFISSCQSEYCKIDFQNNVDSFNEAVHTINALNLKSDSKNPHFRIVKTFSKETSSIDTAIFKQIDFIECHEDGTIIFQAPNCNKENGFRDLVYFVAYSPQGKIHIERKRNIGQLKNIEGNWFSGAHINSLAN</sequence>